<dbReference type="AlphaFoldDB" id="A0A941IU98"/>
<name>A0A941IU98_9ACTN</name>
<evidence type="ECO:0000313" key="1">
    <source>
        <dbReference type="EMBL" id="MBR7838782.1"/>
    </source>
</evidence>
<dbReference type="Proteomes" id="UP000675781">
    <property type="component" value="Unassembled WGS sequence"/>
</dbReference>
<comment type="caution">
    <text evidence="1">The sequence shown here is derived from an EMBL/GenBank/DDBJ whole genome shotgun (WGS) entry which is preliminary data.</text>
</comment>
<gene>
    <name evidence="1" type="ORF">KDL01_36275</name>
</gene>
<reference evidence="1" key="1">
    <citation type="submission" date="2021-04" db="EMBL/GenBank/DDBJ databases">
        <title>Genome based classification of Actinospica acidithermotolerans sp. nov., an actinobacterium isolated from an Indonesian hot spring.</title>
        <authorList>
            <person name="Kusuma A.B."/>
            <person name="Putra K.E."/>
            <person name="Nafisah S."/>
            <person name="Loh J."/>
            <person name="Nouioui I."/>
            <person name="Goodfellow M."/>
        </authorList>
    </citation>
    <scope>NUCLEOTIDE SEQUENCE</scope>
    <source>
        <strain evidence="1">CSCA 57</strain>
    </source>
</reference>
<sequence>MDAPEARATAEVLQQLREAFPEEWREDPLGWDGVLAWEAEQHVTLPEPYRSFIAEVSNGSALGPPEDGGLLPLGWMPQRWSDRHGPRDPAATFPLERSWYWDQGADELRQDNTARYEHVHRHGSIPLGTEAAGMEWILVTAGVHRGSIWALTEVGACPYDGITEQPWTTQYTGIGFLDWVRQWRNGEGRFTA</sequence>
<dbReference type="EMBL" id="JAGSOG010000329">
    <property type="protein sequence ID" value="MBR7838782.1"/>
    <property type="molecule type" value="Genomic_DNA"/>
</dbReference>
<keyword evidence="2" id="KW-1185">Reference proteome</keyword>
<protein>
    <recommendedName>
        <fullName evidence="3">SMI1/KNR4 family protein</fullName>
    </recommendedName>
</protein>
<dbReference type="InterPro" id="IPR037883">
    <property type="entry name" value="Knr4/Smi1-like_sf"/>
</dbReference>
<evidence type="ECO:0008006" key="3">
    <source>
        <dbReference type="Google" id="ProtNLM"/>
    </source>
</evidence>
<dbReference type="RefSeq" id="WP_212533231.1">
    <property type="nucleotide sequence ID" value="NZ_JAGSOG010000329.1"/>
</dbReference>
<proteinExistence type="predicted"/>
<accession>A0A941IU98</accession>
<dbReference type="SUPFAM" id="SSF160631">
    <property type="entry name" value="SMI1/KNR4-like"/>
    <property type="match status" value="1"/>
</dbReference>
<organism evidence="1 2">
    <name type="scientific">Actinospica durhamensis</name>
    <dbReference type="NCBI Taxonomy" id="1508375"/>
    <lineage>
        <taxon>Bacteria</taxon>
        <taxon>Bacillati</taxon>
        <taxon>Actinomycetota</taxon>
        <taxon>Actinomycetes</taxon>
        <taxon>Catenulisporales</taxon>
        <taxon>Actinospicaceae</taxon>
        <taxon>Actinospica</taxon>
    </lineage>
</organism>
<evidence type="ECO:0000313" key="2">
    <source>
        <dbReference type="Proteomes" id="UP000675781"/>
    </source>
</evidence>